<dbReference type="Proteomes" id="UP001230654">
    <property type="component" value="Unassembled WGS sequence"/>
</dbReference>
<comment type="caution">
    <text evidence="1">The sequence shown here is derived from an EMBL/GenBank/DDBJ whole genome shotgun (WGS) entry which is preliminary data.</text>
</comment>
<reference evidence="1 2" key="1">
    <citation type="submission" date="2023-07" db="EMBL/GenBank/DDBJ databases">
        <title>Comparative genomics of wheat-associated soil bacteria to identify genetic determinants of phenazine resistance.</title>
        <authorList>
            <person name="Mouncey N."/>
        </authorList>
    </citation>
    <scope>NUCLEOTIDE SEQUENCE [LARGE SCALE GENOMIC DNA]</scope>
    <source>
        <strain evidence="1 2">B2I6</strain>
    </source>
</reference>
<accession>A0ABU0NXU0</accession>
<sequence>MLDVHGRHHVDARREQFLHVLPPLGVARARDVGVREFVHQGDARGAGEDGVHVHLGEDAAPVLQFPARDLLEAVQHRLGAPPPVVLDERHHAVRAALRPAVRLGQHRVRLAHARCRTEVDPKLSACHGLIVFP</sequence>
<gene>
    <name evidence="1" type="ORF">QF030_006150</name>
</gene>
<organism evidence="1 2">
    <name type="scientific">Streptomyces rishiriensis</name>
    <dbReference type="NCBI Taxonomy" id="68264"/>
    <lineage>
        <taxon>Bacteria</taxon>
        <taxon>Bacillati</taxon>
        <taxon>Actinomycetota</taxon>
        <taxon>Actinomycetes</taxon>
        <taxon>Kitasatosporales</taxon>
        <taxon>Streptomycetaceae</taxon>
        <taxon>Streptomyces</taxon>
    </lineage>
</organism>
<evidence type="ECO:0000313" key="2">
    <source>
        <dbReference type="Proteomes" id="UP001230654"/>
    </source>
</evidence>
<protein>
    <submittedName>
        <fullName evidence="1">Uncharacterized protein</fullName>
    </submittedName>
</protein>
<proteinExistence type="predicted"/>
<keyword evidence="2" id="KW-1185">Reference proteome</keyword>
<name>A0ABU0NXU0_STRRH</name>
<dbReference type="EMBL" id="JAUSWV010000002">
    <property type="protein sequence ID" value="MDQ0583972.1"/>
    <property type="molecule type" value="Genomic_DNA"/>
</dbReference>
<evidence type="ECO:0000313" key="1">
    <source>
        <dbReference type="EMBL" id="MDQ0583972.1"/>
    </source>
</evidence>